<dbReference type="CDD" id="cd16917">
    <property type="entry name" value="HATPase_UhpB-NarQ-NarX-like"/>
    <property type="match status" value="1"/>
</dbReference>
<name>A0A7W3RHV7_PRIAR</name>
<evidence type="ECO:0000313" key="9">
    <source>
        <dbReference type="Proteomes" id="UP000543174"/>
    </source>
</evidence>
<keyword evidence="2" id="KW-0547">Nucleotide-binding</keyword>
<organism evidence="8 9">
    <name type="scientific">Priestia aryabhattai</name>
    <name type="common">Bacillus aryabhattai</name>
    <dbReference type="NCBI Taxonomy" id="412384"/>
    <lineage>
        <taxon>Bacteria</taxon>
        <taxon>Bacillati</taxon>
        <taxon>Bacillota</taxon>
        <taxon>Bacilli</taxon>
        <taxon>Bacillales</taxon>
        <taxon>Bacillaceae</taxon>
        <taxon>Priestia</taxon>
    </lineage>
</organism>
<dbReference type="GO" id="GO:0005524">
    <property type="term" value="F:ATP binding"/>
    <property type="evidence" value="ECO:0007669"/>
    <property type="project" value="UniProtKB-KW"/>
</dbReference>
<evidence type="ECO:0000256" key="1">
    <source>
        <dbReference type="ARBA" id="ARBA00022679"/>
    </source>
</evidence>
<dbReference type="Proteomes" id="UP000543174">
    <property type="component" value="Unassembled WGS sequence"/>
</dbReference>
<dbReference type="RefSeq" id="WP_013060082.1">
    <property type="nucleotide sequence ID" value="NZ_JACJHT010000009.1"/>
</dbReference>
<evidence type="ECO:0000256" key="4">
    <source>
        <dbReference type="ARBA" id="ARBA00022840"/>
    </source>
</evidence>
<dbReference type="SMART" id="SM00387">
    <property type="entry name" value="HATPase_c"/>
    <property type="match status" value="1"/>
</dbReference>
<feature type="transmembrane region" description="Helical" evidence="6">
    <location>
        <begin position="103"/>
        <end position="122"/>
    </location>
</feature>
<reference evidence="8" key="1">
    <citation type="submission" date="2020-08" db="EMBL/GenBank/DDBJ databases">
        <title>Functional genomics of gut bacteria from endangered species of beetles.</title>
        <authorList>
            <person name="Carlos-Shanley C."/>
        </authorList>
    </citation>
    <scope>NUCLEOTIDE SEQUENCE [LARGE SCALE GENOMIC DNA]</scope>
    <source>
        <strain evidence="8">S00060</strain>
    </source>
</reference>
<comment type="caution">
    <text evidence="8">The sequence shown here is derived from an EMBL/GenBank/DDBJ whole genome shotgun (WGS) entry which is preliminary data.</text>
</comment>
<dbReference type="GO" id="GO:0000160">
    <property type="term" value="P:phosphorelay signal transduction system"/>
    <property type="evidence" value="ECO:0007669"/>
    <property type="project" value="UniProtKB-KW"/>
</dbReference>
<dbReference type="PROSITE" id="PS50109">
    <property type="entry name" value="HIS_KIN"/>
    <property type="match status" value="1"/>
</dbReference>
<feature type="transmembrane region" description="Helical" evidence="6">
    <location>
        <begin position="128"/>
        <end position="150"/>
    </location>
</feature>
<feature type="transmembrane region" description="Helical" evidence="6">
    <location>
        <begin position="69"/>
        <end position="91"/>
    </location>
</feature>
<evidence type="ECO:0000256" key="2">
    <source>
        <dbReference type="ARBA" id="ARBA00022741"/>
    </source>
</evidence>
<keyword evidence="5" id="KW-0902">Two-component regulatory system</keyword>
<dbReference type="GO" id="GO:0004673">
    <property type="term" value="F:protein histidine kinase activity"/>
    <property type="evidence" value="ECO:0007669"/>
    <property type="project" value="UniProtKB-EC"/>
</dbReference>
<keyword evidence="6" id="KW-0472">Membrane</keyword>
<feature type="transmembrane region" description="Helical" evidence="6">
    <location>
        <begin position="162"/>
        <end position="187"/>
    </location>
</feature>
<feature type="domain" description="Histidine kinase" evidence="7">
    <location>
        <begin position="512"/>
        <end position="704"/>
    </location>
</feature>
<feature type="transmembrane region" description="Helical" evidence="6">
    <location>
        <begin position="6"/>
        <end position="29"/>
    </location>
</feature>
<feature type="transmembrane region" description="Helical" evidence="6">
    <location>
        <begin position="231"/>
        <end position="249"/>
    </location>
</feature>
<dbReference type="InterPro" id="IPR036890">
    <property type="entry name" value="HATPase_C_sf"/>
</dbReference>
<evidence type="ECO:0000256" key="5">
    <source>
        <dbReference type="ARBA" id="ARBA00023012"/>
    </source>
</evidence>
<keyword evidence="6" id="KW-0812">Transmembrane</keyword>
<keyword evidence="9" id="KW-1185">Reference proteome</keyword>
<gene>
    <name evidence="8" type="ORF">HNP21_005285</name>
</gene>
<proteinExistence type="predicted"/>
<dbReference type="SUPFAM" id="SSF55874">
    <property type="entry name" value="ATPase domain of HSP90 chaperone/DNA topoisomerase II/histidine kinase"/>
    <property type="match status" value="1"/>
</dbReference>
<protein>
    <submittedName>
        <fullName evidence="8">Two-component system sensor histidine kinase ComP</fullName>
        <ecNumber evidence="8">2.7.13.3</ecNumber>
    </submittedName>
</protein>
<dbReference type="PANTHER" id="PTHR24421:SF60">
    <property type="entry name" value="SENSOR HISTIDINE KINASE COMP"/>
    <property type="match status" value="1"/>
</dbReference>
<keyword evidence="1 8" id="KW-0808">Transferase</keyword>
<dbReference type="AlphaFoldDB" id="A0A7W3RHV7"/>
<dbReference type="Pfam" id="PF02518">
    <property type="entry name" value="HATPase_c"/>
    <property type="match status" value="1"/>
</dbReference>
<sequence>MNKHNLLICLPLGTLYIIIFMANGYYLYLSDFRRFVDSATLNSFYVTSVISLIFFSIGLFSFFKKQKSIVIKNFFLLTSVSGIAISTSVLSSQDIPVFKTIEIISVFMLSYLLLSFFAHFPVSTKPNYVKIIIFSSLLFSTLSSVVYLICNYLGYVEHSKFFYIYRVLLIGNLFFSIVGCIFLISLHLKTNSLKVRNQLYILIFGIVFSFGPLFLFNLIPGMIFGESQIPFVYCLPSIIVFPLTTSYLLVKHEIIEVELEISKWINILIYYILNFLLFSILIKQFMHLSNRELFVICSVGLLSAWASIFLYKIGINTFIQKKTKNRENTDLNEIELFQTLSKEKHAKNLAKIIGKVIHQKFDINGLCIVWNSNNIYHSLHETGIFQTMNQFNFLNEINKLEKDILLVEDQTPSIHMHFEKYHLICFPIAINQLVQGVIVIGEKNNHTLFQGKEFIELKELICESADILSSAAILNINDKQIRRTKTRVQNWNQFNHQVIQSLEKERKRLSIFLHDEILQSLILQLNEVRIMQTKRNFSVTLLDEMDDQLEGMIYNIRKMCHDLHPIIVEDLGLEPSLQSLKREFELNYSILIHVQFNCEFKIISKNHEIQVYRIIKELLNNAVKHSKGKNIKVLILEENGFYQCSVKDDGIGFDVPDNFFDFSKGNHLGLLTIHRQIAELNGSMRISSDKGQGTFVTFTIPLDWEDKNEYTYATSG</sequence>
<dbReference type="EC" id="2.7.13.3" evidence="8"/>
<evidence type="ECO:0000313" key="8">
    <source>
        <dbReference type="EMBL" id="MBA9042152.1"/>
    </source>
</evidence>
<feature type="transmembrane region" description="Helical" evidence="6">
    <location>
        <begin position="41"/>
        <end position="63"/>
    </location>
</feature>
<evidence type="ECO:0000259" key="7">
    <source>
        <dbReference type="PROSITE" id="PS50109"/>
    </source>
</evidence>
<dbReference type="PANTHER" id="PTHR24421">
    <property type="entry name" value="NITRATE/NITRITE SENSOR PROTEIN NARX-RELATED"/>
    <property type="match status" value="1"/>
</dbReference>
<evidence type="ECO:0000256" key="6">
    <source>
        <dbReference type="SAM" id="Phobius"/>
    </source>
</evidence>
<dbReference type="InterPro" id="IPR003594">
    <property type="entry name" value="HATPase_dom"/>
</dbReference>
<dbReference type="EMBL" id="JACJHT010000009">
    <property type="protein sequence ID" value="MBA9042152.1"/>
    <property type="molecule type" value="Genomic_DNA"/>
</dbReference>
<feature type="transmembrane region" description="Helical" evidence="6">
    <location>
        <begin position="261"/>
        <end position="281"/>
    </location>
</feature>
<keyword evidence="4" id="KW-0067">ATP-binding</keyword>
<evidence type="ECO:0000256" key="3">
    <source>
        <dbReference type="ARBA" id="ARBA00022777"/>
    </source>
</evidence>
<dbReference type="Gene3D" id="3.30.565.10">
    <property type="entry name" value="Histidine kinase-like ATPase, C-terminal domain"/>
    <property type="match status" value="1"/>
</dbReference>
<accession>A0A7W3RHV7</accession>
<keyword evidence="3 8" id="KW-0418">Kinase</keyword>
<keyword evidence="6" id="KW-1133">Transmembrane helix</keyword>
<dbReference type="InterPro" id="IPR050482">
    <property type="entry name" value="Sensor_HK_TwoCompSys"/>
</dbReference>
<feature type="transmembrane region" description="Helical" evidence="6">
    <location>
        <begin position="293"/>
        <end position="311"/>
    </location>
</feature>
<dbReference type="InterPro" id="IPR005467">
    <property type="entry name" value="His_kinase_dom"/>
</dbReference>
<feature type="transmembrane region" description="Helical" evidence="6">
    <location>
        <begin position="199"/>
        <end position="219"/>
    </location>
</feature>